<evidence type="ECO:0000313" key="2">
    <source>
        <dbReference type="Proteomes" id="UP000014975"/>
    </source>
</evidence>
<dbReference type="STRING" id="1121439.dsat_0809"/>
<gene>
    <name evidence="1" type="ORF">dsat_0809</name>
</gene>
<dbReference type="Proteomes" id="UP000014975">
    <property type="component" value="Unassembled WGS sequence"/>
</dbReference>
<accession>S7T4S0</accession>
<comment type="caution">
    <text evidence="1">The sequence shown here is derived from an EMBL/GenBank/DDBJ whole genome shotgun (WGS) entry which is preliminary data.</text>
</comment>
<reference evidence="1 2" key="1">
    <citation type="journal article" date="2013" name="Genome Announc.">
        <title>Draft genome sequences for three mercury-methylating, sulfate-reducing bacteria.</title>
        <authorList>
            <person name="Brown S.D."/>
            <person name="Hurt R.A.Jr."/>
            <person name="Gilmour C.C."/>
            <person name="Elias D.A."/>
        </authorList>
    </citation>
    <scope>NUCLEOTIDE SEQUENCE [LARGE SCALE GENOMIC DNA]</scope>
    <source>
        <strain evidence="1 2">DSM 16529</strain>
    </source>
</reference>
<evidence type="ECO:0008006" key="3">
    <source>
        <dbReference type="Google" id="ProtNLM"/>
    </source>
</evidence>
<dbReference type="PATRIC" id="fig|1121439.3.peg.2178"/>
<organism evidence="1 2">
    <name type="scientific">Alkalidesulfovibrio alkalitolerans DSM 16529</name>
    <dbReference type="NCBI Taxonomy" id="1121439"/>
    <lineage>
        <taxon>Bacteria</taxon>
        <taxon>Pseudomonadati</taxon>
        <taxon>Thermodesulfobacteriota</taxon>
        <taxon>Desulfovibrionia</taxon>
        <taxon>Desulfovibrionales</taxon>
        <taxon>Desulfovibrionaceae</taxon>
        <taxon>Alkalidesulfovibrio</taxon>
    </lineage>
</organism>
<name>S7T4S0_9BACT</name>
<dbReference type="EMBL" id="ATHI01000028">
    <property type="protein sequence ID" value="EPR31485.1"/>
    <property type="molecule type" value="Genomic_DNA"/>
</dbReference>
<protein>
    <recommendedName>
        <fullName evidence="3">HesB/YadR/YfhF-family protein</fullName>
    </recommendedName>
</protein>
<sequence length="32" mass="3598">MIEVTKPAKDQLDKYFADKELSPIRVYLATGG</sequence>
<keyword evidence="2" id="KW-1185">Reference proteome</keyword>
<proteinExistence type="predicted"/>
<evidence type="ECO:0000313" key="1">
    <source>
        <dbReference type="EMBL" id="EPR31485.1"/>
    </source>
</evidence>
<dbReference type="AlphaFoldDB" id="S7T4S0"/>